<dbReference type="Proteomes" id="UP000291343">
    <property type="component" value="Unassembled WGS sequence"/>
</dbReference>
<dbReference type="STRING" id="195883.A0A482XGZ6"/>
<feature type="compositionally biased region" description="Low complexity" evidence="1">
    <location>
        <begin position="202"/>
        <end position="218"/>
    </location>
</feature>
<sequence>MAAITAVGYGEYERAVPQPHRTVSRAVSVQPQQHKDYSRPLHVDCSVEYELPNAAKPPAGARSEPLLMIHPCYYRRAESQRRSPFVNNLPPPPAGRPSIAAPAAPPLAAPAAPAHYPTQMRCYNADPRQASVAPPPKLCPSMDMHSGRWTSSIQHSPRLQHPVCHDSSGVATPCTANIAATAPVDDKINLPGARWSRSSALQTTEPTNQNLNNNQTSQPYYPQLLSSSSIPGDINNNNNNGCSSCKQSSCRTKAGRSAKCCQQAAASCRTCQPAQLQQRTSAASIQQSWPGLTAPALGLPPRLQRSGGGGRAVDTGPRPQYAVTASSLQRRQVSAPWTRSSKRTRSSASSTSSASLALPMPSTSSSLSSSSTAPAAGSSTAAWLPPLSGCNCKVCQQWRQSNHQVQTWNNANILGLFNV</sequence>
<feature type="compositionally biased region" description="Low complexity" evidence="1">
    <location>
        <begin position="292"/>
        <end position="303"/>
    </location>
</feature>
<evidence type="ECO:0008006" key="4">
    <source>
        <dbReference type="Google" id="ProtNLM"/>
    </source>
</evidence>
<dbReference type="AlphaFoldDB" id="A0A482XGZ6"/>
<dbReference type="InParanoid" id="A0A482XGZ6"/>
<proteinExistence type="predicted"/>
<feature type="region of interest" description="Disordered" evidence="1">
    <location>
        <begin position="196"/>
        <end position="232"/>
    </location>
</feature>
<evidence type="ECO:0000313" key="2">
    <source>
        <dbReference type="EMBL" id="RZF44977.1"/>
    </source>
</evidence>
<feature type="compositionally biased region" description="Low complexity" evidence="1">
    <location>
        <begin position="346"/>
        <end position="375"/>
    </location>
</feature>
<comment type="caution">
    <text evidence="2">The sequence shown here is derived from an EMBL/GenBank/DDBJ whole genome shotgun (WGS) entry which is preliminary data.</text>
</comment>
<gene>
    <name evidence="2" type="ORF">LSTR_LSTR001938</name>
</gene>
<protein>
    <recommendedName>
        <fullName evidence="4">Centrosomal and chromosomal factor</fullName>
    </recommendedName>
</protein>
<dbReference type="OrthoDB" id="8186948at2759"/>
<dbReference type="EMBL" id="QKKF02010000">
    <property type="protein sequence ID" value="RZF44977.1"/>
    <property type="molecule type" value="Genomic_DNA"/>
</dbReference>
<feature type="compositionally biased region" description="Polar residues" evidence="1">
    <location>
        <begin position="323"/>
        <end position="337"/>
    </location>
</feature>
<feature type="region of interest" description="Disordered" evidence="1">
    <location>
        <begin position="292"/>
        <end position="375"/>
    </location>
</feature>
<evidence type="ECO:0000313" key="3">
    <source>
        <dbReference type="Proteomes" id="UP000291343"/>
    </source>
</evidence>
<reference evidence="2 3" key="1">
    <citation type="journal article" date="2017" name="Gigascience">
        <title>Genome sequence of the small brown planthopper, Laodelphax striatellus.</title>
        <authorList>
            <person name="Zhu J."/>
            <person name="Jiang F."/>
            <person name="Wang X."/>
            <person name="Yang P."/>
            <person name="Bao Y."/>
            <person name="Zhao W."/>
            <person name="Wang W."/>
            <person name="Lu H."/>
            <person name="Wang Q."/>
            <person name="Cui N."/>
            <person name="Li J."/>
            <person name="Chen X."/>
            <person name="Luo L."/>
            <person name="Yu J."/>
            <person name="Kang L."/>
            <person name="Cui F."/>
        </authorList>
    </citation>
    <scope>NUCLEOTIDE SEQUENCE [LARGE SCALE GENOMIC DNA]</scope>
    <source>
        <strain evidence="2">Lst14</strain>
    </source>
</reference>
<accession>A0A482XGZ6</accession>
<name>A0A482XGZ6_LAOST</name>
<evidence type="ECO:0000256" key="1">
    <source>
        <dbReference type="SAM" id="MobiDB-lite"/>
    </source>
</evidence>
<feature type="region of interest" description="Disordered" evidence="1">
    <location>
        <begin position="80"/>
        <end position="112"/>
    </location>
</feature>
<keyword evidence="3" id="KW-1185">Reference proteome</keyword>
<organism evidence="2 3">
    <name type="scientific">Laodelphax striatellus</name>
    <name type="common">Small brown planthopper</name>
    <name type="synonym">Delphax striatella</name>
    <dbReference type="NCBI Taxonomy" id="195883"/>
    <lineage>
        <taxon>Eukaryota</taxon>
        <taxon>Metazoa</taxon>
        <taxon>Ecdysozoa</taxon>
        <taxon>Arthropoda</taxon>
        <taxon>Hexapoda</taxon>
        <taxon>Insecta</taxon>
        <taxon>Pterygota</taxon>
        <taxon>Neoptera</taxon>
        <taxon>Paraneoptera</taxon>
        <taxon>Hemiptera</taxon>
        <taxon>Auchenorrhyncha</taxon>
        <taxon>Fulgoroidea</taxon>
        <taxon>Delphacidae</taxon>
        <taxon>Criomorphinae</taxon>
        <taxon>Laodelphax</taxon>
    </lineage>
</organism>